<keyword evidence="3" id="KW-0805">Transcription regulation</keyword>
<proteinExistence type="inferred from homology"/>
<dbReference type="SUPFAM" id="SSF88659">
    <property type="entry name" value="Sigma3 and sigma4 domains of RNA polymerase sigma factors"/>
    <property type="match status" value="1"/>
</dbReference>
<feature type="domain" description="RNA polymerase sigma-70 region 2" evidence="6">
    <location>
        <begin position="8"/>
        <end position="77"/>
    </location>
</feature>
<evidence type="ECO:0000256" key="2">
    <source>
        <dbReference type="ARBA" id="ARBA00011344"/>
    </source>
</evidence>
<dbReference type="PANTHER" id="PTHR43133:SF65">
    <property type="entry name" value="ECF RNA POLYMERASE SIGMA FACTOR SIGG"/>
    <property type="match status" value="1"/>
</dbReference>
<evidence type="ECO:0000259" key="7">
    <source>
        <dbReference type="Pfam" id="PF08281"/>
    </source>
</evidence>
<dbReference type="InterPro" id="IPR013325">
    <property type="entry name" value="RNA_pol_sigma_r2"/>
</dbReference>
<dbReference type="InterPro" id="IPR014305">
    <property type="entry name" value="RNA_pol_sigma-G_actinobac"/>
</dbReference>
<feature type="domain" description="RNA polymerase sigma factor 70 region 4 type 2" evidence="7">
    <location>
        <begin position="131"/>
        <end position="182"/>
    </location>
</feature>
<dbReference type="InterPro" id="IPR036388">
    <property type="entry name" value="WH-like_DNA-bd_sf"/>
</dbReference>
<dbReference type="InterPro" id="IPR007627">
    <property type="entry name" value="RNA_pol_sigma70_r2"/>
</dbReference>
<dbReference type="SUPFAM" id="SSF54427">
    <property type="entry name" value="NTF2-like"/>
    <property type="match status" value="1"/>
</dbReference>
<comment type="similarity">
    <text evidence="1">Belongs to the sigma-70 factor family. ECF subfamily.</text>
</comment>
<sequence>MRPDLTTLAERHRGELTGYCYRMLGSPFEAEDAVQETFLRAWRVLDRYDESRGSARTWLYRIATGICLDMLKGARRRARAVDLGPASAPGPDIGAPLPDGAWVLPVPDGRVLPEGGDPAEIAVTRETVALAFVAALQHLPPRQRAVLILRDVLCWRAAEVAGLLGATVASVNSGLQRARAAMAAAGEPAGEPGAEPYRPLDEGQRRLLARYVEAFERYDVEALVALLHEDATMSMPPFAWWLSGRADIRAALVHSAGPCAGSRLVPTAANGMPAFGHYLPDGDGGHRPFALVVLEVREGRVAGLTSYLDGPRLFPLFGLPPSP</sequence>
<keyword evidence="4" id="KW-0731">Sigma factor</keyword>
<protein>
    <submittedName>
        <fullName evidence="9">DNA-directed RNA polymerase sigma-70 factor</fullName>
    </submittedName>
</protein>
<comment type="caution">
    <text evidence="9">The sequence shown here is derived from an EMBL/GenBank/DDBJ whole genome shotgun (WGS) entry which is preliminary data.</text>
</comment>
<dbReference type="GO" id="GO:0000428">
    <property type="term" value="C:DNA-directed RNA polymerase complex"/>
    <property type="evidence" value="ECO:0007669"/>
    <property type="project" value="UniProtKB-KW"/>
</dbReference>
<feature type="domain" description="SnoaL-like" evidence="8">
    <location>
        <begin position="209"/>
        <end position="302"/>
    </location>
</feature>
<evidence type="ECO:0000256" key="1">
    <source>
        <dbReference type="ARBA" id="ARBA00010641"/>
    </source>
</evidence>
<dbReference type="Gene3D" id="3.10.450.50">
    <property type="match status" value="1"/>
</dbReference>
<dbReference type="InterPro" id="IPR032710">
    <property type="entry name" value="NTF2-like_dom_sf"/>
</dbReference>
<evidence type="ECO:0000313" key="10">
    <source>
        <dbReference type="Proteomes" id="UP000603904"/>
    </source>
</evidence>
<keyword evidence="5" id="KW-0804">Transcription</keyword>
<dbReference type="Gene3D" id="1.10.1740.10">
    <property type="match status" value="1"/>
</dbReference>
<dbReference type="Pfam" id="PF12680">
    <property type="entry name" value="SnoaL_2"/>
    <property type="match status" value="1"/>
</dbReference>
<organism evidence="9 10">
    <name type="scientific">Microbispora corallina</name>
    <dbReference type="NCBI Taxonomy" id="83302"/>
    <lineage>
        <taxon>Bacteria</taxon>
        <taxon>Bacillati</taxon>
        <taxon>Actinomycetota</taxon>
        <taxon>Actinomycetes</taxon>
        <taxon>Streptosporangiales</taxon>
        <taxon>Streptosporangiaceae</taxon>
        <taxon>Microbispora</taxon>
    </lineage>
</organism>
<dbReference type="InterPro" id="IPR039425">
    <property type="entry name" value="RNA_pol_sigma-70-like"/>
</dbReference>
<dbReference type="PANTHER" id="PTHR43133">
    <property type="entry name" value="RNA POLYMERASE ECF-TYPE SIGMA FACTO"/>
    <property type="match status" value="1"/>
</dbReference>
<evidence type="ECO:0000256" key="3">
    <source>
        <dbReference type="ARBA" id="ARBA00023015"/>
    </source>
</evidence>
<dbReference type="NCBIfam" id="TIGR02960">
    <property type="entry name" value="SigX5"/>
    <property type="match status" value="1"/>
</dbReference>
<dbReference type="Pfam" id="PF04542">
    <property type="entry name" value="Sigma70_r2"/>
    <property type="match status" value="1"/>
</dbReference>
<gene>
    <name evidence="9" type="ORF">Mco01_60140</name>
</gene>
<evidence type="ECO:0000259" key="6">
    <source>
        <dbReference type="Pfam" id="PF04542"/>
    </source>
</evidence>
<dbReference type="SUPFAM" id="SSF88946">
    <property type="entry name" value="Sigma2 domain of RNA polymerase sigma factors"/>
    <property type="match status" value="1"/>
</dbReference>
<dbReference type="InterPro" id="IPR013324">
    <property type="entry name" value="RNA_pol_sigma_r3/r4-like"/>
</dbReference>
<evidence type="ECO:0000313" key="9">
    <source>
        <dbReference type="EMBL" id="GIH43014.1"/>
    </source>
</evidence>
<dbReference type="InterPro" id="IPR014284">
    <property type="entry name" value="RNA_pol_sigma-70_dom"/>
</dbReference>
<name>A0ABQ4G7K6_9ACTN</name>
<comment type="subunit">
    <text evidence="2">Interacts transiently with the RNA polymerase catalytic core formed by RpoA, RpoB, RpoC and RpoZ (2 alpha, 1 beta, 1 beta' and 1 omega subunit) to form the RNA polymerase holoenzyme that can initiate transcription.</text>
</comment>
<evidence type="ECO:0000256" key="5">
    <source>
        <dbReference type="ARBA" id="ARBA00023163"/>
    </source>
</evidence>
<dbReference type="Gene3D" id="1.10.10.10">
    <property type="entry name" value="Winged helix-like DNA-binding domain superfamily/Winged helix DNA-binding domain"/>
    <property type="match status" value="1"/>
</dbReference>
<dbReference type="InterPro" id="IPR037401">
    <property type="entry name" value="SnoaL-like"/>
</dbReference>
<accession>A0ABQ4G7K6</accession>
<dbReference type="Pfam" id="PF08281">
    <property type="entry name" value="Sigma70_r4_2"/>
    <property type="match status" value="1"/>
</dbReference>
<dbReference type="Proteomes" id="UP000603904">
    <property type="component" value="Unassembled WGS sequence"/>
</dbReference>
<dbReference type="InterPro" id="IPR013249">
    <property type="entry name" value="RNA_pol_sigma70_r4_t2"/>
</dbReference>
<dbReference type="EMBL" id="BOOC01000034">
    <property type="protein sequence ID" value="GIH43014.1"/>
    <property type="molecule type" value="Genomic_DNA"/>
</dbReference>
<reference evidence="9 10" key="1">
    <citation type="submission" date="2021-01" db="EMBL/GenBank/DDBJ databases">
        <title>Whole genome shotgun sequence of Microbispora corallina NBRC 16416.</title>
        <authorList>
            <person name="Komaki H."/>
            <person name="Tamura T."/>
        </authorList>
    </citation>
    <scope>NUCLEOTIDE SEQUENCE [LARGE SCALE GENOMIC DNA]</scope>
    <source>
        <strain evidence="9 10">NBRC 16416</strain>
    </source>
</reference>
<evidence type="ECO:0000259" key="8">
    <source>
        <dbReference type="Pfam" id="PF12680"/>
    </source>
</evidence>
<dbReference type="NCBIfam" id="NF006089">
    <property type="entry name" value="PRK08241.1"/>
    <property type="match status" value="1"/>
</dbReference>
<keyword evidence="9" id="KW-0240">DNA-directed RNA polymerase</keyword>
<evidence type="ECO:0000256" key="4">
    <source>
        <dbReference type="ARBA" id="ARBA00023082"/>
    </source>
</evidence>
<dbReference type="NCBIfam" id="TIGR02937">
    <property type="entry name" value="sigma70-ECF"/>
    <property type="match status" value="1"/>
</dbReference>
<keyword evidence="10" id="KW-1185">Reference proteome</keyword>
<dbReference type="RefSeq" id="WP_204060174.1">
    <property type="nucleotide sequence ID" value="NZ_BAAAGP010000006.1"/>
</dbReference>